<keyword evidence="2 7" id="KW-0812">Transmembrane</keyword>
<feature type="transmembrane region" description="Helical" evidence="7">
    <location>
        <begin position="363"/>
        <end position="389"/>
    </location>
</feature>
<dbReference type="InterPro" id="IPR036612">
    <property type="entry name" value="KH_dom_type_1_sf"/>
</dbReference>
<dbReference type="Pfam" id="PF13430">
    <property type="entry name" value="DUF4112"/>
    <property type="match status" value="1"/>
</dbReference>
<feature type="region of interest" description="Disordered" evidence="6">
    <location>
        <begin position="532"/>
        <end position="623"/>
    </location>
</feature>
<gene>
    <name evidence="9" type="ORF">PaG_06215</name>
</gene>
<evidence type="ECO:0000313" key="10">
    <source>
        <dbReference type="Proteomes" id="UP000019462"/>
    </source>
</evidence>
<feature type="compositionally biased region" description="Polar residues" evidence="6">
    <location>
        <begin position="2222"/>
        <end position="2235"/>
    </location>
</feature>
<evidence type="ECO:0000259" key="8">
    <source>
        <dbReference type="PROSITE" id="PS50850"/>
    </source>
</evidence>
<feature type="compositionally biased region" description="Basic and acidic residues" evidence="6">
    <location>
        <begin position="2237"/>
        <end position="2251"/>
    </location>
</feature>
<feature type="transmembrane region" description="Helical" evidence="7">
    <location>
        <begin position="846"/>
        <end position="868"/>
    </location>
</feature>
<feature type="transmembrane region" description="Helical" evidence="7">
    <location>
        <begin position="933"/>
        <end position="951"/>
    </location>
</feature>
<feature type="compositionally biased region" description="Polar residues" evidence="6">
    <location>
        <begin position="430"/>
        <end position="439"/>
    </location>
</feature>
<feature type="domain" description="Major facilitator superfamily (MFS) profile" evidence="8">
    <location>
        <begin position="693"/>
        <end position="1197"/>
    </location>
</feature>
<dbReference type="InterPro" id="IPR011701">
    <property type="entry name" value="MFS"/>
</dbReference>
<evidence type="ECO:0000313" key="9">
    <source>
        <dbReference type="EMBL" id="ETS59891.1"/>
    </source>
</evidence>
<name>W3VGN5_MOEAP</name>
<dbReference type="EMBL" id="AWNI01000040">
    <property type="protein sequence ID" value="ETS59891.1"/>
    <property type="molecule type" value="Genomic_DNA"/>
</dbReference>
<dbReference type="PANTHER" id="PTHR23501">
    <property type="entry name" value="MAJOR FACILITATOR SUPERFAMILY"/>
    <property type="match status" value="1"/>
</dbReference>
<feature type="region of interest" description="Disordered" evidence="6">
    <location>
        <begin position="2222"/>
        <end position="2251"/>
    </location>
</feature>
<feature type="transmembrane region" description="Helical" evidence="7">
    <location>
        <begin position="963"/>
        <end position="987"/>
    </location>
</feature>
<dbReference type="Gene3D" id="1.20.1250.20">
    <property type="entry name" value="MFS general substrate transporter like domains"/>
    <property type="match status" value="2"/>
</dbReference>
<protein>
    <recommendedName>
        <fullName evidence="8">Major facilitator superfamily (MFS) profile domain-containing protein</fullName>
    </recommendedName>
</protein>
<evidence type="ECO:0000256" key="4">
    <source>
        <dbReference type="ARBA" id="ARBA00023136"/>
    </source>
</evidence>
<keyword evidence="5" id="KW-0694">RNA-binding</keyword>
<dbReference type="SMART" id="SM00322">
    <property type="entry name" value="KH"/>
    <property type="match status" value="11"/>
</dbReference>
<feature type="region of interest" description="Disordered" evidence="6">
    <location>
        <begin position="2554"/>
        <end position="2602"/>
    </location>
</feature>
<dbReference type="HOGENOM" id="CLU_227281_0_0_1"/>
<dbReference type="Pfam" id="PF07690">
    <property type="entry name" value="MFS_1"/>
    <property type="match status" value="2"/>
</dbReference>
<dbReference type="InterPro" id="IPR020846">
    <property type="entry name" value="MFS_dom"/>
</dbReference>
<evidence type="ECO:0000256" key="5">
    <source>
        <dbReference type="PROSITE-ProRule" id="PRU00117"/>
    </source>
</evidence>
<feature type="transmembrane region" description="Helical" evidence="7">
    <location>
        <begin position="758"/>
        <end position="776"/>
    </location>
</feature>
<dbReference type="SUPFAM" id="SSF103473">
    <property type="entry name" value="MFS general substrate transporter"/>
    <property type="match status" value="1"/>
</dbReference>
<feature type="compositionally biased region" description="Low complexity" evidence="6">
    <location>
        <begin position="1409"/>
        <end position="1456"/>
    </location>
</feature>
<dbReference type="PROSITE" id="PS50084">
    <property type="entry name" value="KH_TYPE_1"/>
    <property type="match status" value="8"/>
</dbReference>
<dbReference type="PANTHER" id="PTHR23501:SF87">
    <property type="entry name" value="SIDEROPHORE IRON TRANSPORTER 2"/>
    <property type="match status" value="1"/>
</dbReference>
<feature type="transmembrane region" description="Helical" evidence="7">
    <location>
        <begin position="1035"/>
        <end position="1054"/>
    </location>
</feature>
<feature type="compositionally biased region" description="Acidic residues" evidence="6">
    <location>
        <begin position="2584"/>
        <end position="2599"/>
    </location>
</feature>
<feature type="compositionally biased region" description="Basic and acidic residues" evidence="6">
    <location>
        <begin position="661"/>
        <end position="671"/>
    </location>
</feature>
<evidence type="ECO:0000256" key="3">
    <source>
        <dbReference type="ARBA" id="ARBA00022989"/>
    </source>
</evidence>
<feature type="transmembrane region" description="Helical" evidence="7">
    <location>
        <begin position="900"/>
        <end position="921"/>
    </location>
</feature>
<keyword evidence="3 7" id="KW-1133">Transmembrane helix</keyword>
<comment type="caution">
    <text evidence="9">The sequence shown here is derived from an EMBL/GenBank/DDBJ whole genome shotgun (WGS) entry which is preliminary data.</text>
</comment>
<dbReference type="SUPFAM" id="SSF54791">
    <property type="entry name" value="Eukaryotic type KH-domain (KH-domain type I)"/>
    <property type="match status" value="10"/>
</dbReference>
<feature type="compositionally biased region" description="Basic and acidic residues" evidence="6">
    <location>
        <begin position="578"/>
        <end position="590"/>
    </location>
</feature>
<dbReference type="GO" id="GO:0003723">
    <property type="term" value="F:RNA binding"/>
    <property type="evidence" value="ECO:0007669"/>
    <property type="project" value="UniProtKB-UniRule"/>
</dbReference>
<feature type="transmembrane region" description="Helical" evidence="7">
    <location>
        <begin position="688"/>
        <end position="705"/>
    </location>
</feature>
<dbReference type="InterPro" id="IPR004087">
    <property type="entry name" value="KH_dom"/>
</dbReference>
<dbReference type="Gene3D" id="3.30.1370.10">
    <property type="entry name" value="K Homology domain, type 1"/>
    <property type="match status" value="9"/>
</dbReference>
<dbReference type="CDD" id="cd22408">
    <property type="entry name" value="KH-I_Vigilin_rpt4"/>
    <property type="match status" value="1"/>
</dbReference>
<evidence type="ECO:0000256" key="7">
    <source>
        <dbReference type="SAM" id="Phobius"/>
    </source>
</evidence>
<dbReference type="GO" id="GO:0022857">
    <property type="term" value="F:transmembrane transporter activity"/>
    <property type="evidence" value="ECO:0007669"/>
    <property type="project" value="InterPro"/>
</dbReference>
<organism evidence="9 10">
    <name type="scientific">Moesziomyces aphidis</name>
    <name type="common">Pseudozyma aphidis</name>
    <dbReference type="NCBI Taxonomy" id="84754"/>
    <lineage>
        <taxon>Eukaryota</taxon>
        <taxon>Fungi</taxon>
        <taxon>Dikarya</taxon>
        <taxon>Basidiomycota</taxon>
        <taxon>Ustilaginomycotina</taxon>
        <taxon>Ustilaginomycetes</taxon>
        <taxon>Ustilaginales</taxon>
        <taxon>Ustilaginaceae</taxon>
        <taxon>Moesziomyces</taxon>
    </lineage>
</organism>
<feature type="compositionally biased region" description="Polar residues" evidence="6">
    <location>
        <begin position="593"/>
        <end position="604"/>
    </location>
</feature>
<feature type="compositionally biased region" description="Acidic residues" evidence="6">
    <location>
        <begin position="648"/>
        <end position="660"/>
    </location>
</feature>
<accession>W3VGN5</accession>
<dbReference type="FunFam" id="1.20.1250.20:FF:000796">
    <property type="entry name" value="Related to siderophore iron transporter mirc"/>
    <property type="match status" value="1"/>
</dbReference>
<feature type="compositionally biased region" description="Low complexity" evidence="6">
    <location>
        <begin position="453"/>
        <end position="462"/>
    </location>
</feature>
<feature type="region of interest" description="Disordered" evidence="6">
    <location>
        <begin position="1409"/>
        <end position="1461"/>
    </location>
</feature>
<dbReference type="Pfam" id="PF00013">
    <property type="entry name" value="KH_1"/>
    <property type="match status" value="5"/>
</dbReference>
<sequence>MCLKSAPCQTSQRPETEPLDLTLAWDARKSEYCKIFGVGFWILDFGIGEMPTNRVQRSKRVEQRLDHVAQSLAPRTRACSLLLSSLSPSPTLRHTPGAIPALAPPSDGSLERIALHFGLGSRPASSSGSPRPHTPVIGSSVASSVQHEPCVFRASSSLDSARTLLDARSDRLPRASPRLSLCEHERTDPHGGHYHCSSAVGVRSREHSSALASTAMLCATTGWAVNKLAAFVFPLQLADRPRSTLDGVVPPEAPSASAASHALNAGGPVPIKAPDTVAFEARYWPLVHPPRNNAEAQQLYNHIRTVAWYLDSIPFLGSRLPFNVGIESILGVIPGIGDYIGLALGLYQILLCSLFGVPLSLLLWMLVNVVVDCIIGIVPLLGDALDILFKANLRNLRLLEDHLYESRGRCGAGVFYIQFPPNDVFLTPGRSGTASQNIARPSRVPLNHPLAPSPSSRTSTPTFYLSLPASVAGPPGSKGSDPAAPPISAPRRPQASSEKEDATSHASTSPNLPMKKADTAVASAQVEAYVIPEGSSTSTRHRDTMRDYSQGVSSAQAAAPASEGSNAERAEYGASAKSRADPAPSRHRDGLPSNHTASSATDSAVNVGKQPLHSAETERPRVSWSDAAWTARSQLLKADDKRPSLDAFSDDGSDVNEEAEDQRLLKPGRLEREQDADDARALWRKRRGLYLLVYSAIFCVAYVSSLDSNTGYLYLNFACSEYGALASFSTVAIVQQMVFAIAKPPIAKLSDVVGRPQAYVLSLCFYVCGYLIVASTSSLRSLIGGICLQSAGTTGIQVLQSIIIADTTTAKWRGLVIGIVNLPFLINFAVAGPMVDLVMRHGGWRFGFAIWTVVMPLAATPLLLTLLVGQRRAQRAGLATRSWLRDKPWRSALRQLATELDVVGLLLFTGGWLLILLPLTLAGHGERQAEVPMATFIAGGVGLLLVFGWWETRASVPILPYQFLTNSAVVCTCVVGVLDFASFYISWTFLSSFVQILKGWDQTRTGYFATTQNVTSTITGIVVGSLMAMTRRYKVLLVIGLVVRLLGVTLMVRYRTAEDPTYMLVLCQLLQGIGGGSIAITMQVAVQVTVRHADVAIVTALELLTTEIGAAIGSATAGWLFQTYLPAKLAANLPGMEADELKLVYGSLQKALSYPLGTAERDGIIRAWVEVMRMLSIVATVTLVPAVLFGLAIPDTALPDVHGGAQSHHHHHHHRHESHHHHGSRRGDRRSVRRRPSFLSTSRPSSPLEVRAGYADPTLAMGVGASAEGNATAGFLSAAGAGSKRSRSVSRNRAGQPLKAQRLAPAPSNLLLLIPIPIPILILVRTDRLGKSSPLPVCLLSTRADQPPILDTRSFLFQAGKLIFHSPPTLLGLKTLARRIARSIALAQHQAQLAQANAAAELPPMADPFPSLLSDPFPPQQSQQPAAAAAAAVAPASDAAAANGANSNGARANSRSKQPDLASEAAFPSLGAAANPAKGQWGAKGAAPVSTWAGSAPVIQRAIAQQSFSLSLSHESVTKLSTVMSKVQNKYRGVKIEASTTRKTGTTTFVLKAADEAAIKSAKREITVLLAKHVSTHIMIPASLRAFVIGTKGKNLKAITDSTGVKVTIPPRDPNADNDTANAAAASANIDYENDEQIAVSLEGDEINVKQAQAMIQAIVAERTSKITQRLTHIDPVFYPFIAGPKGANVAKLESNAGNTDISVRVPPRAAFLHAKDAQDDDAAAEPKRERDLAIIVSGDREKVNATVAAIDAQVDAMKSSFRTLAISIPKRQHRFLVGDAANDILAATSCSVELAAIDDPSDSVTIRGPQTQLPMALTAAMEKANAVRVEVVDVVAAHRQLTQDPVSHAKHILRWLNVGAKIPRSSTAQIYLPRPAIVESTGNVQIEIVGSDPAEVSKLRESVSELVKAVPPAFVEQIDVDPLLHRFIIGKKGQGLKQYEARGVDVLFPPASASADGDSRSDVLLVLGGSSVVAALPADRKAREAKARDILASVKDDIQKAQVAAADIRSETLTVPAKLHRAILGPNGTTLNAVIGEERLVAVRLGSSKASASADKPGSSLSEDSILVRGPSSEVDRVVKELNRIAAEAEQDSIVNGHVAQFSVDANHVPHLVGRGGSAITKLREELGVRIDFDEPAGADAPDALKKGKKAAATKKVVLTGRKENVEEAKRRLQTQVERLADETSVTLKIPQEMHGSFIGQGGKYVTRLQDTYAVRINFPNANAQSSGQSTPTDNADDKAAGARASQKPDEVIIKGGRKGVEGAKAELLELLEYEKENNNVSILNVSTKSVARIMGKGGATIKQIRDDSEAQVDVDRQDNEKDGTTPIKIRGTKKALAAARKAIEAIASEVDAEEVYTLTIAPEHHGILIGPQGSNIRDLIIKAGGPEDAKASSQYVQFPRKNDKDTSTVTIRGPAALAKAIRDELKSASDELASRVVYGVVVAPQAQRMLIGRGGSRQSELQTQYSVRLVFPGWKEYASTGEPVNKAELTGGDDATIVKIVGAEDRCQALAEEIKSSFASASKSIDVPRGVHARIATPQFFRQLRSDFGVSVDTPKGSASASTSAPSAKNGAKAAASARIDDVDDEDDAENEFELEELSSASASDSVTWTLTGKDEAALQKAEKRIQTSIKEAGNASHQGKLWVTPSAVPRIIGRGGSGLMNIQKESGAAIEIPRDSGGLCIIRGSKDAVMHAKELIENAASSSGRA</sequence>
<evidence type="ECO:0000256" key="6">
    <source>
        <dbReference type="SAM" id="MobiDB-lite"/>
    </source>
</evidence>
<feature type="region of interest" description="Disordered" evidence="6">
    <location>
        <begin position="430"/>
        <end position="514"/>
    </location>
</feature>
<dbReference type="InterPro" id="IPR004088">
    <property type="entry name" value="KH_dom_type_1"/>
</dbReference>
<dbReference type="InterPro" id="IPR036259">
    <property type="entry name" value="MFS_trans_sf"/>
</dbReference>
<dbReference type="InterPro" id="IPR025187">
    <property type="entry name" value="DUF4112"/>
</dbReference>
<evidence type="ECO:0000256" key="1">
    <source>
        <dbReference type="ARBA" id="ARBA00004141"/>
    </source>
</evidence>
<feature type="region of interest" description="Disordered" evidence="6">
    <location>
        <begin position="1200"/>
        <end position="1250"/>
    </location>
</feature>
<keyword evidence="10" id="KW-1185">Reference proteome</keyword>
<evidence type="ECO:0000256" key="2">
    <source>
        <dbReference type="ARBA" id="ARBA00022692"/>
    </source>
</evidence>
<feature type="transmembrane region" description="Helical" evidence="7">
    <location>
        <begin position="815"/>
        <end position="834"/>
    </location>
</feature>
<feature type="transmembrane region" description="Helical" evidence="7">
    <location>
        <begin position="339"/>
        <end position="357"/>
    </location>
</feature>
<dbReference type="GO" id="GO:0005886">
    <property type="term" value="C:plasma membrane"/>
    <property type="evidence" value="ECO:0007669"/>
    <property type="project" value="TreeGrafter"/>
</dbReference>
<dbReference type="OrthoDB" id="10027144at2759"/>
<feature type="transmembrane region" description="Helical" evidence="7">
    <location>
        <begin position="1060"/>
        <end position="1082"/>
    </location>
</feature>
<dbReference type="PROSITE" id="PS50850">
    <property type="entry name" value="MFS"/>
    <property type="match status" value="1"/>
</dbReference>
<feature type="transmembrane region" description="Helical" evidence="7">
    <location>
        <begin position="1007"/>
        <end position="1028"/>
    </location>
</feature>
<dbReference type="Proteomes" id="UP000019462">
    <property type="component" value="Unassembled WGS sequence"/>
</dbReference>
<reference evidence="9 10" key="1">
    <citation type="journal article" date="2014" name="Genome Announc.">
        <title>Genome sequence of the basidiomycetous fungus Pseudozyma aphidis DSM70725, an efficient producer of biosurfactant mannosylerythritol lipids.</title>
        <authorList>
            <person name="Lorenz S."/>
            <person name="Guenther M."/>
            <person name="Grumaz C."/>
            <person name="Rupp S."/>
            <person name="Zibek S."/>
            <person name="Sohn K."/>
        </authorList>
    </citation>
    <scope>NUCLEOTIDE SEQUENCE [LARGE SCALE GENOMIC DNA]</scope>
    <source>
        <strain evidence="10">ATCC 32657 / CBS 517.83 / DSM 70725 / JCM 10318 / NBRC 10182 / NRRL Y-7954 / St-0401</strain>
    </source>
</reference>
<keyword evidence="4 7" id="KW-0472">Membrane</keyword>
<feature type="compositionally biased region" description="Low complexity" evidence="6">
    <location>
        <begin position="2560"/>
        <end position="2580"/>
    </location>
</feature>
<comment type="subcellular location">
    <subcellularLocation>
        <location evidence="1">Membrane</location>
        <topology evidence="1">Multi-pass membrane protein</topology>
    </subcellularLocation>
</comment>
<proteinExistence type="predicted"/>
<feature type="compositionally biased region" description="Basic residues" evidence="6">
    <location>
        <begin position="1207"/>
        <end position="1224"/>
    </location>
</feature>
<feature type="transmembrane region" description="Helical" evidence="7">
    <location>
        <begin position="1174"/>
        <end position="1193"/>
    </location>
</feature>
<feature type="region of interest" description="Disordered" evidence="6">
    <location>
        <begin position="642"/>
        <end position="671"/>
    </location>
</feature>